<protein>
    <recommendedName>
        <fullName evidence="1">DinB-like domain-containing protein</fullName>
    </recommendedName>
</protein>
<sequence>MKDELELLREELELALGGLDSSQTQLRPAATPDKWSIQQIVGHLLRTYAATEKAMEARILKGLPTKAKVTPMQWAAQCLVLGVGYFPSGRIAPEIVCAPLGEEAAPAGILINQLGLALSAMNRKLAAAEALFGSRHRAVNHMALGPLNFAQWSKFHLTHGRHHIKQIVAIRRQHGV</sequence>
<dbReference type="Pfam" id="PF12867">
    <property type="entry name" value="DinB_2"/>
    <property type="match status" value="1"/>
</dbReference>
<dbReference type="Proteomes" id="UP000540989">
    <property type="component" value="Unassembled WGS sequence"/>
</dbReference>
<organism evidence="2 3">
    <name type="scientific">Granulicella aggregans</name>
    <dbReference type="NCBI Taxonomy" id="474949"/>
    <lineage>
        <taxon>Bacteria</taxon>
        <taxon>Pseudomonadati</taxon>
        <taxon>Acidobacteriota</taxon>
        <taxon>Terriglobia</taxon>
        <taxon>Terriglobales</taxon>
        <taxon>Acidobacteriaceae</taxon>
        <taxon>Granulicella</taxon>
    </lineage>
</organism>
<name>A0A7W7ZEF1_9BACT</name>
<reference evidence="2 3" key="1">
    <citation type="submission" date="2020-08" db="EMBL/GenBank/DDBJ databases">
        <title>Genomic Encyclopedia of Type Strains, Phase IV (KMG-V): Genome sequencing to study the core and pangenomes of soil and plant-associated prokaryotes.</title>
        <authorList>
            <person name="Whitman W."/>
        </authorList>
    </citation>
    <scope>NUCLEOTIDE SEQUENCE [LARGE SCALE GENOMIC DNA]</scope>
    <source>
        <strain evidence="2 3">M8UP14</strain>
    </source>
</reference>
<keyword evidence="3" id="KW-1185">Reference proteome</keyword>
<dbReference type="SUPFAM" id="SSF109854">
    <property type="entry name" value="DinB/YfiT-like putative metalloenzymes"/>
    <property type="match status" value="1"/>
</dbReference>
<gene>
    <name evidence="2" type="ORF">HDF16_002542</name>
</gene>
<dbReference type="AlphaFoldDB" id="A0A7W7ZEF1"/>
<dbReference type="InterPro" id="IPR034660">
    <property type="entry name" value="DinB/YfiT-like"/>
</dbReference>
<comment type="caution">
    <text evidence="2">The sequence shown here is derived from an EMBL/GenBank/DDBJ whole genome shotgun (WGS) entry which is preliminary data.</text>
</comment>
<dbReference type="Gene3D" id="1.20.120.450">
    <property type="entry name" value="dinb family like domain"/>
    <property type="match status" value="1"/>
</dbReference>
<proteinExistence type="predicted"/>
<evidence type="ECO:0000259" key="1">
    <source>
        <dbReference type="Pfam" id="PF12867"/>
    </source>
</evidence>
<evidence type="ECO:0000313" key="3">
    <source>
        <dbReference type="Proteomes" id="UP000540989"/>
    </source>
</evidence>
<dbReference type="RefSeq" id="WP_184216979.1">
    <property type="nucleotide sequence ID" value="NZ_JACHIP010000003.1"/>
</dbReference>
<feature type="domain" description="DinB-like" evidence="1">
    <location>
        <begin position="5"/>
        <end position="167"/>
    </location>
</feature>
<evidence type="ECO:0000313" key="2">
    <source>
        <dbReference type="EMBL" id="MBB5057836.1"/>
    </source>
</evidence>
<dbReference type="InterPro" id="IPR024775">
    <property type="entry name" value="DinB-like"/>
</dbReference>
<accession>A0A7W7ZEF1</accession>
<dbReference type="EMBL" id="JACHIP010000003">
    <property type="protein sequence ID" value="MBB5057836.1"/>
    <property type="molecule type" value="Genomic_DNA"/>
</dbReference>